<dbReference type="InterPro" id="IPR036737">
    <property type="entry name" value="OmpA-like_sf"/>
</dbReference>
<evidence type="ECO:0000256" key="1">
    <source>
        <dbReference type="SAM" id="Phobius"/>
    </source>
</evidence>
<feature type="transmembrane region" description="Helical" evidence="1">
    <location>
        <begin position="7"/>
        <end position="26"/>
    </location>
</feature>
<dbReference type="EMBL" id="JACOOI010000027">
    <property type="protein sequence ID" value="MBC5645194.1"/>
    <property type="molecule type" value="Genomic_DNA"/>
</dbReference>
<keyword evidence="1" id="KW-0812">Transmembrane</keyword>
<gene>
    <name evidence="2" type="ORF">H8S77_20125</name>
</gene>
<keyword evidence="3" id="KW-1185">Reference proteome</keyword>
<evidence type="ECO:0000313" key="2">
    <source>
        <dbReference type="EMBL" id="MBC5645194.1"/>
    </source>
</evidence>
<name>A0ABR7E5Y3_9BACT</name>
<accession>A0ABR7E5Y3</accession>
<dbReference type="RefSeq" id="WP_186960926.1">
    <property type="nucleotide sequence ID" value="NZ_JACOOI010000027.1"/>
</dbReference>
<keyword evidence="1" id="KW-0472">Membrane</keyword>
<proteinExistence type="predicted"/>
<sequence length="400" mass="45887">MKHTILHYIYVLLAGTLFFPAMLQGIRISPQEISVRNDSLQLFLEMDLNDVHVNNLTSVSFTLVLQAVKKQDTLVELPPVIISGSKRFRFERRERALASGEVAPTPYLVLIDNHKTVSKNIKYRISIPYASWMQHARLLLRQEVKDCCDLQLLGVDTLVQHIVLKDCPAYDPKHRPVPVPDAGLQDNRPLPVKKRIATVDSANAVPCQAQEQVNVPVSIPAKPVRKPVNTESLVLYFDYPIGKDDIHPDLKNNRYEIDKVDRLFAPLQREHFVSVRSVRICGYCSPDGNYGDNERLAEARSRFFSIYLCGVYGIPRGLVEVSSVAEDWEGLVDLLERDQPPYREAALRVITRYGIFNGRERHLMELQGGSPYKDMLRHFFPRLRRIEVIVRYEDDKTEDE</sequence>
<organism evidence="2 3">
    <name type="scientific">Parabacteroides segnis</name>
    <dbReference type="NCBI Taxonomy" id="2763058"/>
    <lineage>
        <taxon>Bacteria</taxon>
        <taxon>Pseudomonadati</taxon>
        <taxon>Bacteroidota</taxon>
        <taxon>Bacteroidia</taxon>
        <taxon>Bacteroidales</taxon>
        <taxon>Tannerellaceae</taxon>
        <taxon>Parabacteroides</taxon>
    </lineage>
</organism>
<protein>
    <submittedName>
        <fullName evidence="2">DUF3868 domain-containing protein</fullName>
    </submittedName>
</protein>
<reference evidence="2 3" key="1">
    <citation type="submission" date="2020-08" db="EMBL/GenBank/DDBJ databases">
        <title>Genome public.</title>
        <authorList>
            <person name="Liu C."/>
            <person name="Sun Q."/>
        </authorList>
    </citation>
    <scope>NUCLEOTIDE SEQUENCE [LARGE SCALE GENOMIC DNA]</scope>
    <source>
        <strain evidence="2 3">BX2</strain>
    </source>
</reference>
<dbReference type="SUPFAM" id="SSF103088">
    <property type="entry name" value="OmpA-like"/>
    <property type="match status" value="1"/>
</dbReference>
<keyword evidence="1" id="KW-1133">Transmembrane helix</keyword>
<dbReference type="Proteomes" id="UP000644010">
    <property type="component" value="Unassembled WGS sequence"/>
</dbReference>
<comment type="caution">
    <text evidence="2">The sequence shown here is derived from an EMBL/GenBank/DDBJ whole genome shotgun (WGS) entry which is preliminary data.</text>
</comment>
<evidence type="ECO:0000313" key="3">
    <source>
        <dbReference type="Proteomes" id="UP000644010"/>
    </source>
</evidence>